<dbReference type="InterPro" id="IPR004089">
    <property type="entry name" value="MCPsignal_dom"/>
</dbReference>
<comment type="subcellular location">
    <subcellularLocation>
        <location evidence="1">Cell inner membrane</location>
        <topology evidence="1">Multi-pass membrane protein</topology>
    </subcellularLocation>
</comment>
<evidence type="ECO:0000256" key="2">
    <source>
        <dbReference type="ARBA" id="ARBA00022519"/>
    </source>
</evidence>
<feature type="domain" description="Methyl-accepting transducer" evidence="7">
    <location>
        <begin position="278"/>
        <end position="514"/>
    </location>
</feature>
<reference evidence="10 11" key="1">
    <citation type="submission" date="2018-06" db="EMBL/GenBank/DDBJ databases">
        <authorList>
            <consortium name="Pathogen Informatics"/>
            <person name="Doyle S."/>
        </authorList>
    </citation>
    <scope>NUCLEOTIDE SEQUENCE [LARGE SCALE GENOMIC DNA]</scope>
    <source>
        <strain evidence="10 11">NCTC10738</strain>
    </source>
</reference>
<dbReference type="PROSITE" id="PS50885">
    <property type="entry name" value="HAMP"/>
    <property type="match status" value="1"/>
</dbReference>
<dbReference type="PROSITE" id="PS50111">
    <property type="entry name" value="CHEMOTAXIS_TRANSDUC_2"/>
    <property type="match status" value="1"/>
</dbReference>
<keyword evidence="6" id="KW-0812">Transmembrane</keyword>
<evidence type="ECO:0000259" key="7">
    <source>
        <dbReference type="PROSITE" id="PS50111"/>
    </source>
</evidence>
<dbReference type="GO" id="GO:0007165">
    <property type="term" value="P:signal transduction"/>
    <property type="evidence" value="ECO:0007669"/>
    <property type="project" value="UniProtKB-KW"/>
</dbReference>
<keyword evidence="2" id="KW-0997">Cell inner membrane</keyword>
<keyword evidence="6" id="KW-0472">Membrane</keyword>
<gene>
    <name evidence="10" type="primary">mcpB_1</name>
    <name evidence="10" type="ORF">NCTC10738_00372</name>
</gene>
<dbReference type="SMART" id="SM00283">
    <property type="entry name" value="MA"/>
    <property type="match status" value="1"/>
</dbReference>
<dbReference type="SMART" id="SM00304">
    <property type="entry name" value="HAMP"/>
    <property type="match status" value="1"/>
</dbReference>
<evidence type="ECO:0000256" key="1">
    <source>
        <dbReference type="ARBA" id="ARBA00004429"/>
    </source>
</evidence>
<feature type="domain" description="T-SNARE coiled-coil homology" evidence="8">
    <location>
        <begin position="465"/>
        <end position="514"/>
    </location>
</feature>
<comment type="similarity">
    <text evidence="4">Belongs to the methyl-accepting chemotaxis (MCP) protein family.</text>
</comment>
<dbReference type="Pfam" id="PF00015">
    <property type="entry name" value="MCPsignal"/>
    <property type="match status" value="1"/>
</dbReference>
<protein>
    <submittedName>
        <fullName evidence="10">H3</fullName>
    </submittedName>
</protein>
<evidence type="ECO:0000256" key="3">
    <source>
        <dbReference type="ARBA" id="ARBA00023224"/>
    </source>
</evidence>
<evidence type="ECO:0000259" key="9">
    <source>
        <dbReference type="PROSITE" id="PS50885"/>
    </source>
</evidence>
<dbReference type="SUPFAM" id="SSF58104">
    <property type="entry name" value="Methyl-accepting chemotaxis protein (MCP) signaling domain"/>
    <property type="match status" value="1"/>
</dbReference>
<dbReference type="GO" id="GO:0006935">
    <property type="term" value="P:chemotaxis"/>
    <property type="evidence" value="ECO:0007669"/>
    <property type="project" value="InterPro"/>
</dbReference>
<evidence type="ECO:0000256" key="5">
    <source>
        <dbReference type="PROSITE-ProRule" id="PRU00284"/>
    </source>
</evidence>
<dbReference type="PRINTS" id="PR00260">
    <property type="entry name" value="CHEMTRNSDUCR"/>
</dbReference>
<accession>A0A379YQG3</accession>
<proteinExistence type="inferred from homology"/>
<dbReference type="Pfam" id="PF00672">
    <property type="entry name" value="HAMP"/>
    <property type="match status" value="1"/>
</dbReference>
<dbReference type="InterPro" id="IPR003660">
    <property type="entry name" value="HAMP_dom"/>
</dbReference>
<keyword evidence="11" id="KW-1185">Reference proteome</keyword>
<evidence type="ECO:0000313" key="11">
    <source>
        <dbReference type="Proteomes" id="UP000254069"/>
    </source>
</evidence>
<evidence type="ECO:0000313" key="10">
    <source>
        <dbReference type="EMBL" id="SUI48647.1"/>
    </source>
</evidence>
<dbReference type="CDD" id="cd06225">
    <property type="entry name" value="HAMP"/>
    <property type="match status" value="1"/>
</dbReference>
<evidence type="ECO:0000259" key="8">
    <source>
        <dbReference type="PROSITE" id="PS50192"/>
    </source>
</evidence>
<dbReference type="Proteomes" id="UP000254069">
    <property type="component" value="Unassembled WGS sequence"/>
</dbReference>
<dbReference type="GO" id="GO:0005886">
    <property type="term" value="C:plasma membrane"/>
    <property type="evidence" value="ECO:0007669"/>
    <property type="project" value="UniProtKB-SubCell"/>
</dbReference>
<dbReference type="InterPro" id="IPR000727">
    <property type="entry name" value="T_SNARE_dom"/>
</dbReference>
<dbReference type="FunFam" id="1.10.287.950:FF:000001">
    <property type="entry name" value="Methyl-accepting chemotaxis sensory transducer"/>
    <property type="match status" value="1"/>
</dbReference>
<dbReference type="PROSITE" id="PS50192">
    <property type="entry name" value="T_SNARE"/>
    <property type="match status" value="1"/>
</dbReference>
<feature type="transmembrane region" description="Helical" evidence="6">
    <location>
        <begin position="197"/>
        <end position="220"/>
    </location>
</feature>
<dbReference type="InterPro" id="IPR004090">
    <property type="entry name" value="Chemotax_Me-accpt_rcpt"/>
</dbReference>
<organism evidence="10 11">
    <name type="scientific">Shewanella algae</name>
    <dbReference type="NCBI Taxonomy" id="38313"/>
    <lineage>
        <taxon>Bacteria</taxon>
        <taxon>Pseudomonadati</taxon>
        <taxon>Pseudomonadota</taxon>
        <taxon>Gammaproteobacteria</taxon>
        <taxon>Alteromonadales</taxon>
        <taxon>Shewanellaceae</taxon>
        <taxon>Shewanella</taxon>
    </lineage>
</organism>
<sequence>MNVNSVKFRLGFIVALAVIALGVVSSISLMDINKAAIKFEELYTQDLGNSNKANKILLHIDEARSSLLLAFQHDPDGKFADMHDHPVNLHLDAVNQAVTKIRSLVDNEIIPSLSGKGKDYELAKELSSKVGLIDSSGFQRSVSEIKKGNYTEANQVLLQVINPQLKRLKSIAYEYLELITTQASETHDETKASIQSFIITIAIVGLVAVAAILLVATIIIRRINRALERVQVAAKQVAQGDLTLRVNLSGADEFSELSASVDNIVNSFQSVISNMNHSTLQLASSAEESSAVAVQTKQNVVEQQQQTQMVATAIHEFSSTVQEVANSAASAAEASQEAEEATYEGSSVVQQTITQINELNTEIALSLEIIQKLSQQSKEIGTVVDVIDGISEQTNLLALNAAIEAARVGEAGRGFAVVADEVRSLASRTQDSTVEIKAMIQSLQESSADSMQRMEKGTNQVQLTAEMAEQAGISLERIAASVARINNMNTQIAAAAEQQSTVINEINQNVTTINDISTQTASGAEQSSAATLELARLTEDMKVNVDRFKY</sequence>
<name>A0A379YQG3_9GAMM</name>
<dbReference type="AlphaFoldDB" id="A0A379YQG3"/>
<dbReference type="PANTHER" id="PTHR32089:SF120">
    <property type="entry name" value="METHYL-ACCEPTING CHEMOTAXIS PROTEIN TLPQ"/>
    <property type="match status" value="1"/>
</dbReference>
<dbReference type="Gene3D" id="1.10.287.950">
    <property type="entry name" value="Methyl-accepting chemotaxis protein"/>
    <property type="match status" value="1"/>
</dbReference>
<keyword evidence="2" id="KW-1003">Cell membrane</keyword>
<keyword evidence="3 5" id="KW-0807">Transducer</keyword>
<feature type="domain" description="HAMP" evidence="9">
    <location>
        <begin position="221"/>
        <end position="273"/>
    </location>
</feature>
<dbReference type="PANTHER" id="PTHR32089">
    <property type="entry name" value="METHYL-ACCEPTING CHEMOTAXIS PROTEIN MCPB"/>
    <property type="match status" value="1"/>
</dbReference>
<evidence type="ECO:0000256" key="6">
    <source>
        <dbReference type="SAM" id="Phobius"/>
    </source>
</evidence>
<dbReference type="CDD" id="cd11386">
    <property type="entry name" value="MCP_signal"/>
    <property type="match status" value="1"/>
</dbReference>
<evidence type="ECO:0000256" key="4">
    <source>
        <dbReference type="ARBA" id="ARBA00029447"/>
    </source>
</evidence>
<keyword evidence="6" id="KW-1133">Transmembrane helix</keyword>
<dbReference type="GO" id="GO:0004888">
    <property type="term" value="F:transmembrane signaling receptor activity"/>
    <property type="evidence" value="ECO:0007669"/>
    <property type="project" value="InterPro"/>
</dbReference>
<dbReference type="RefSeq" id="WP_099458584.1">
    <property type="nucleotide sequence ID" value="NZ_JADZHC010000101.1"/>
</dbReference>
<dbReference type="EMBL" id="UGYO01000001">
    <property type="protein sequence ID" value="SUI48647.1"/>
    <property type="molecule type" value="Genomic_DNA"/>
</dbReference>